<feature type="non-terminal residue" evidence="1">
    <location>
        <position position="1"/>
    </location>
</feature>
<evidence type="ECO:0000313" key="2">
    <source>
        <dbReference type="Proteomes" id="UP000264779"/>
    </source>
</evidence>
<organism evidence="1 2">
    <name type="scientific">Alteromonas australica</name>
    <dbReference type="NCBI Taxonomy" id="589873"/>
    <lineage>
        <taxon>Bacteria</taxon>
        <taxon>Pseudomonadati</taxon>
        <taxon>Pseudomonadota</taxon>
        <taxon>Gammaproteobacteria</taxon>
        <taxon>Alteromonadales</taxon>
        <taxon>Alteromonadaceae</taxon>
        <taxon>Alteromonas/Salinimonas group</taxon>
        <taxon>Alteromonas</taxon>
    </lineage>
</organism>
<comment type="caution">
    <text evidence="1">The sequence shown here is derived from an EMBL/GenBank/DDBJ whole genome shotgun (WGS) entry which is preliminary data.</text>
</comment>
<accession>A0A358E1F9</accession>
<keyword evidence="1" id="KW-0689">Ribosomal protein</keyword>
<keyword evidence="1" id="KW-0687">Ribonucleoprotein</keyword>
<reference evidence="1 2" key="1">
    <citation type="journal article" date="2018" name="Nat. Biotechnol.">
        <title>A standardized bacterial taxonomy based on genome phylogeny substantially revises the tree of life.</title>
        <authorList>
            <person name="Parks D.H."/>
            <person name="Chuvochina M."/>
            <person name="Waite D.W."/>
            <person name="Rinke C."/>
            <person name="Skarshewski A."/>
            <person name="Chaumeil P.A."/>
            <person name="Hugenholtz P."/>
        </authorList>
    </citation>
    <scope>NUCLEOTIDE SEQUENCE [LARGE SCALE GENOMIC DNA]</scope>
    <source>
        <strain evidence="1">UBA11621</strain>
    </source>
</reference>
<evidence type="ECO:0000313" key="1">
    <source>
        <dbReference type="EMBL" id="HBU52326.1"/>
    </source>
</evidence>
<dbReference type="AlphaFoldDB" id="A0A358E1F9"/>
<name>A0A358E1F9_9ALTE</name>
<dbReference type="Proteomes" id="UP000264779">
    <property type="component" value="Unassembled WGS sequence"/>
</dbReference>
<dbReference type="EMBL" id="DONK01000213">
    <property type="protein sequence ID" value="HBU52326.1"/>
    <property type="molecule type" value="Genomic_DNA"/>
</dbReference>
<dbReference type="GO" id="GO:0005840">
    <property type="term" value="C:ribosome"/>
    <property type="evidence" value="ECO:0007669"/>
    <property type="project" value="UniProtKB-KW"/>
</dbReference>
<gene>
    <name evidence="1" type="primary">rplP</name>
    <name evidence="1" type="ORF">DEB45_13805</name>
</gene>
<sequence length="25" mass="2812">LAREAFELAAAKLPFKTTFVTRTVM</sequence>
<proteinExistence type="predicted"/>
<protein>
    <submittedName>
        <fullName evidence="1">50S ribosomal protein L16</fullName>
    </submittedName>
</protein>